<keyword evidence="2" id="KW-1133">Transmembrane helix</keyword>
<keyword evidence="2" id="KW-0472">Membrane</keyword>
<gene>
    <name evidence="3" type="ORF">F9L07_08545</name>
</gene>
<reference evidence="3 4" key="1">
    <citation type="submission" date="2019-09" db="EMBL/GenBank/DDBJ databases">
        <title>Pimelobacter sp. isolated from Paulinella.</title>
        <authorList>
            <person name="Jeong S.E."/>
        </authorList>
    </citation>
    <scope>NUCLEOTIDE SEQUENCE [LARGE SCALE GENOMIC DNA]</scope>
    <source>
        <strain evidence="3 4">Pch-N</strain>
    </source>
</reference>
<feature type="region of interest" description="Disordered" evidence="1">
    <location>
        <begin position="59"/>
        <end position="81"/>
    </location>
</feature>
<feature type="transmembrane region" description="Helical" evidence="2">
    <location>
        <begin position="27"/>
        <end position="50"/>
    </location>
</feature>
<organism evidence="3 4">
    <name type="scientific">Nocardioides simplex</name>
    <name type="common">Arthrobacter simplex</name>
    <dbReference type="NCBI Taxonomy" id="2045"/>
    <lineage>
        <taxon>Bacteria</taxon>
        <taxon>Bacillati</taxon>
        <taxon>Actinomycetota</taxon>
        <taxon>Actinomycetes</taxon>
        <taxon>Propionibacteriales</taxon>
        <taxon>Nocardioidaceae</taxon>
        <taxon>Pimelobacter</taxon>
    </lineage>
</organism>
<protein>
    <submittedName>
        <fullName evidence="3">FxsA family protein</fullName>
    </submittedName>
</protein>
<dbReference type="AlphaFoldDB" id="A0A7J5E0Z9"/>
<evidence type="ECO:0000256" key="1">
    <source>
        <dbReference type="SAM" id="MobiDB-lite"/>
    </source>
</evidence>
<evidence type="ECO:0000256" key="2">
    <source>
        <dbReference type="SAM" id="Phobius"/>
    </source>
</evidence>
<dbReference type="Proteomes" id="UP000449906">
    <property type="component" value="Unassembled WGS sequence"/>
</dbReference>
<accession>A0A7J5E0Z9</accession>
<keyword evidence="2" id="KW-0812">Transmembrane</keyword>
<evidence type="ECO:0000313" key="3">
    <source>
        <dbReference type="EMBL" id="KAB2811879.1"/>
    </source>
</evidence>
<name>A0A7J5E0Z9_NOCSI</name>
<proteinExistence type="predicted"/>
<dbReference type="EMBL" id="WBVM01000001">
    <property type="protein sequence ID" value="KAB2811879.1"/>
    <property type="molecule type" value="Genomic_DNA"/>
</dbReference>
<sequence length="81" mass="8463">MHAVAVTAVHALLAAEDKKPEDNDVVAGWTGFVVFVALIVAVAVIGWALTRSLRNAGRAKDAGMYGDEPADTTQEPGADDK</sequence>
<comment type="caution">
    <text evidence="3">The sequence shown here is derived from an EMBL/GenBank/DDBJ whole genome shotgun (WGS) entry which is preliminary data.</text>
</comment>
<dbReference type="RefSeq" id="WP_151579302.1">
    <property type="nucleotide sequence ID" value="NZ_CP182503.1"/>
</dbReference>
<evidence type="ECO:0000313" key="4">
    <source>
        <dbReference type="Proteomes" id="UP000449906"/>
    </source>
</evidence>